<gene>
    <name evidence="1" type="ORF">HER31_15555</name>
</gene>
<evidence type="ECO:0000313" key="1">
    <source>
        <dbReference type="EMBL" id="QIZ78188.1"/>
    </source>
</evidence>
<dbReference type="KEGG" id="fes:HER31_15555"/>
<dbReference type="Pfam" id="PF07369">
    <property type="entry name" value="DUF1488"/>
    <property type="match status" value="1"/>
</dbReference>
<dbReference type="InterPro" id="IPR036692">
    <property type="entry name" value="Shew3726-like_sf"/>
</dbReference>
<name>A0A6H1UH90_9GAMM</name>
<protein>
    <submittedName>
        <fullName evidence="1">DUF1488 domain-containing protein</fullName>
    </submittedName>
</protein>
<reference evidence="1 2" key="1">
    <citation type="submission" date="2020-04" db="EMBL/GenBank/DDBJ databases">
        <title>Ferrimonas sp. S7 isolated from sea water.</title>
        <authorList>
            <person name="Bae S.S."/>
            <person name="Baek K."/>
        </authorList>
    </citation>
    <scope>NUCLEOTIDE SEQUENCE [LARGE SCALE GENOMIC DNA]</scope>
    <source>
        <strain evidence="1 2">S7</strain>
    </source>
</reference>
<dbReference type="Gene3D" id="3.30.160.140">
    <property type="entry name" value="Shew3726-like"/>
    <property type="match status" value="1"/>
</dbReference>
<dbReference type="SUPFAM" id="SSF160272">
    <property type="entry name" value="Shew3726-like"/>
    <property type="match status" value="1"/>
</dbReference>
<dbReference type="AlphaFoldDB" id="A0A6H1UH90"/>
<dbReference type="InterPro" id="IPR009962">
    <property type="entry name" value="DUF1488"/>
</dbReference>
<dbReference type="RefSeq" id="WP_168661911.1">
    <property type="nucleotide sequence ID" value="NZ_CP051180.1"/>
</dbReference>
<dbReference type="EMBL" id="CP051180">
    <property type="protein sequence ID" value="QIZ78188.1"/>
    <property type="molecule type" value="Genomic_DNA"/>
</dbReference>
<keyword evidence="2" id="KW-1185">Reference proteome</keyword>
<organism evidence="1 2">
    <name type="scientific">Ferrimonas lipolytica</name>
    <dbReference type="NCBI Taxonomy" id="2724191"/>
    <lineage>
        <taxon>Bacteria</taxon>
        <taxon>Pseudomonadati</taxon>
        <taxon>Pseudomonadota</taxon>
        <taxon>Gammaproteobacteria</taxon>
        <taxon>Alteromonadales</taxon>
        <taxon>Ferrimonadaceae</taxon>
        <taxon>Ferrimonas</taxon>
    </lineage>
</organism>
<evidence type="ECO:0000313" key="2">
    <source>
        <dbReference type="Proteomes" id="UP000501602"/>
    </source>
</evidence>
<dbReference type="Proteomes" id="UP000501602">
    <property type="component" value="Chromosome"/>
</dbReference>
<proteinExistence type="predicted"/>
<accession>A0A6H1UH90</accession>
<sequence>MNQQILFNDLLDIKWQQGTVAFSAQWGGSSVLCLIGIDQLAKRSGQTIGNAEQAGVVFEQLRFELEEEAEILIEDEAFDAQGRIWLGHPAC</sequence>